<dbReference type="EMBL" id="JAERRB010000008">
    <property type="protein sequence ID" value="MBL0743905.1"/>
    <property type="molecule type" value="Genomic_DNA"/>
</dbReference>
<proteinExistence type="predicted"/>
<dbReference type="InterPro" id="IPR019791">
    <property type="entry name" value="Haem_peroxidase_animal"/>
</dbReference>
<evidence type="ECO:0000256" key="3">
    <source>
        <dbReference type="ARBA" id="ARBA00023180"/>
    </source>
</evidence>
<reference evidence="5 6" key="1">
    <citation type="submission" date="2021-01" db="EMBL/GenBank/DDBJ databases">
        <title>Chryseolinea sp. Jin1 Genome sequencing and assembly.</title>
        <authorList>
            <person name="Kim I."/>
        </authorList>
    </citation>
    <scope>NUCLEOTIDE SEQUENCE [LARGE SCALE GENOMIC DNA]</scope>
    <source>
        <strain evidence="5 6">Jin1</strain>
    </source>
</reference>
<feature type="region of interest" description="Disordered" evidence="4">
    <location>
        <begin position="1"/>
        <end position="33"/>
    </location>
</feature>
<evidence type="ECO:0000256" key="4">
    <source>
        <dbReference type="SAM" id="MobiDB-lite"/>
    </source>
</evidence>
<sequence>MPPKKTPSRKRAAKKTASKKVSNTDEVKEPDISKVSEHVEQLFKTFSTKQTDNPHPLRKNDLEQRMIEFDVKFAGDSKKILSSINRIDPRPTLAATRLPEDVKKTLEALKPGHKRFHGAKVSLAWFPFPSVFSRCADKFGYITPLSVRNATKLPFNFTNQVLLGELGGMMGDPGRDPSGDSLMPSGFTYFGQFVDHDITLDVSSSLESEQDANTINNMRTPALDLDSLYGRGPALDPFLYAFPTSDPPTAIRFQLGTNSTGPGPGGPGGAAGFPGMVTQTNFDVPRMHNPLDPPSSSNTAIIGDPRNDENLIVVQFHHAMLKFHNKVVDLLVVAGFSGDIFVEAKKIVTQHYQWAVVHDFLKRICGTPAVNNALSGVSAPIGSAFRMPVEFSVAAYRFGHSMIRDQYWVNFNFPFASLAQVFQFNRNPNLPVLSSWVVDFNAFFDTGISVPIHNKAKKIDSFLASGLESIPGGSGIMAILATRNLRRGLALGLPSGQGMANHFGIAPLTATELKQGLLPDEIAVLDSNGGLLLSKTPLWYYILRESAVQKDGEQLGDVGAKIVADTFVRILKRDGSSFLNVSGGFTPMLPSVTPGDFTLADLVIFAGVTQP</sequence>
<feature type="compositionally biased region" description="Basic and acidic residues" evidence="4">
    <location>
        <begin position="22"/>
        <end position="33"/>
    </location>
</feature>
<accession>A0ABS1KWS7</accession>
<evidence type="ECO:0000313" key="6">
    <source>
        <dbReference type="Proteomes" id="UP000613030"/>
    </source>
</evidence>
<dbReference type="Proteomes" id="UP000613030">
    <property type="component" value="Unassembled WGS sequence"/>
</dbReference>
<dbReference type="PRINTS" id="PR00457">
    <property type="entry name" value="ANPEROXIDASE"/>
</dbReference>
<dbReference type="PROSITE" id="PS50292">
    <property type="entry name" value="PEROXIDASE_3"/>
    <property type="match status" value="1"/>
</dbReference>
<evidence type="ECO:0008006" key="7">
    <source>
        <dbReference type="Google" id="ProtNLM"/>
    </source>
</evidence>
<dbReference type="RefSeq" id="WP_202013492.1">
    <property type="nucleotide sequence ID" value="NZ_JAERRB010000008.1"/>
</dbReference>
<dbReference type="SUPFAM" id="SSF48113">
    <property type="entry name" value="Heme-dependent peroxidases"/>
    <property type="match status" value="1"/>
</dbReference>
<dbReference type="InterPro" id="IPR010255">
    <property type="entry name" value="Haem_peroxidase_sf"/>
</dbReference>
<dbReference type="PANTHER" id="PTHR11475:SF4">
    <property type="entry name" value="CHORION PEROXIDASE"/>
    <property type="match status" value="1"/>
</dbReference>
<evidence type="ECO:0000256" key="1">
    <source>
        <dbReference type="ARBA" id="ARBA00004613"/>
    </source>
</evidence>
<keyword evidence="2" id="KW-0964">Secreted</keyword>
<feature type="compositionally biased region" description="Basic residues" evidence="4">
    <location>
        <begin position="1"/>
        <end position="18"/>
    </location>
</feature>
<keyword evidence="6" id="KW-1185">Reference proteome</keyword>
<dbReference type="InterPro" id="IPR037120">
    <property type="entry name" value="Haem_peroxidase_sf_animal"/>
</dbReference>
<comment type="subcellular location">
    <subcellularLocation>
        <location evidence="1">Secreted</location>
    </subcellularLocation>
</comment>
<dbReference type="Gene3D" id="1.10.640.10">
    <property type="entry name" value="Haem peroxidase domain superfamily, animal type"/>
    <property type="match status" value="1"/>
</dbReference>
<gene>
    <name evidence="5" type="ORF">JI741_21920</name>
</gene>
<name>A0ABS1KWS7_9BACT</name>
<organism evidence="5 6">
    <name type="scientific">Chryseolinea lacunae</name>
    <dbReference type="NCBI Taxonomy" id="2801331"/>
    <lineage>
        <taxon>Bacteria</taxon>
        <taxon>Pseudomonadati</taxon>
        <taxon>Bacteroidota</taxon>
        <taxon>Cytophagia</taxon>
        <taxon>Cytophagales</taxon>
        <taxon>Fulvivirgaceae</taxon>
        <taxon>Chryseolinea</taxon>
    </lineage>
</organism>
<dbReference type="PANTHER" id="PTHR11475">
    <property type="entry name" value="OXIDASE/PEROXIDASE"/>
    <property type="match status" value="1"/>
</dbReference>
<comment type="caution">
    <text evidence="5">The sequence shown here is derived from an EMBL/GenBank/DDBJ whole genome shotgun (WGS) entry which is preliminary data.</text>
</comment>
<protein>
    <recommendedName>
        <fullName evidence="7">Peroxidase</fullName>
    </recommendedName>
</protein>
<evidence type="ECO:0000256" key="2">
    <source>
        <dbReference type="ARBA" id="ARBA00022525"/>
    </source>
</evidence>
<keyword evidence="3" id="KW-0325">Glycoprotein</keyword>
<evidence type="ECO:0000313" key="5">
    <source>
        <dbReference type="EMBL" id="MBL0743905.1"/>
    </source>
</evidence>
<dbReference type="Pfam" id="PF03098">
    <property type="entry name" value="An_peroxidase"/>
    <property type="match status" value="1"/>
</dbReference>
<dbReference type="CDD" id="cd09819">
    <property type="entry name" value="An_peroxidase_bacterial_1"/>
    <property type="match status" value="1"/>
</dbReference>